<sequence length="651" mass="73202">MKKILLTCVAALGILAVAPISEAATSVKPYPMDYWAAPNFMDNVSLSPNGKFLAFRKADSQKGDHIIEVYEADNMAKKPKRLGAKSMRIRGFSWVGDEEMVVSFNKQVSKKIKGFNRGAFKSKLALYSLRTNKFNELNADDFNLSLVNGLVNEPNHVLVRYSFFDRSKSFRAPSYYRYNLKTGSKQLVLKGNDDMFGYRFDEDGNPRFANEFDEGSKETVFLYRDIGGSGWNEYYRQSQDSFETFQYGGIVDGTSDEIYVIAHNGNDKEGLWKYNLKTKSFGELVYRRNDVDLAGTVRHTNSWSNPGVVTGVRYGKDKYHVKYFDKSEEAMMKQFEQAIPNAHLLSVSSRSRDGDVLVMRNSGPRDPGSYYLFNKGKLSLVGSVNGLLKGKDLADVEYITYTSRDGKKIPAYVTRPQGKGPFPLIVMPHGGPFVSEVVGWDDWGQMLANNGYMVLQPQYRGSQNYGLEYYQSAFINGGEGGKKMQDDKDDGVKYLISKGDVDPDRVAMFGWSYGGYAALIAAAREPNIYQCVIAGAAVADNLQQVNYYRDRLDGAQEVEQVNFWDGSISPIEETDKVNVPMLIIHGSVDQRVPITHSDKYSKALDKSGKSYEYIALENADHFSNTLDYDHKMKAYPRMMSFLKKDCGPGGL</sequence>
<dbReference type="InterPro" id="IPR029058">
    <property type="entry name" value="AB_hydrolase_fold"/>
</dbReference>
<evidence type="ECO:0000259" key="3">
    <source>
        <dbReference type="Pfam" id="PF00326"/>
    </source>
</evidence>
<gene>
    <name evidence="4" type="ORF">DES40_0175</name>
</gene>
<comment type="caution">
    <text evidence="4">The sequence shown here is derived from an EMBL/GenBank/DDBJ whole genome shotgun (WGS) entry which is preliminary data.</text>
</comment>
<evidence type="ECO:0000313" key="5">
    <source>
        <dbReference type="Proteomes" id="UP000282211"/>
    </source>
</evidence>
<keyword evidence="4" id="KW-0645">Protease</keyword>
<dbReference type="OrthoDB" id="128799at2"/>
<dbReference type="SUPFAM" id="SSF53474">
    <property type="entry name" value="alpha/beta-Hydrolases"/>
    <property type="match status" value="1"/>
</dbReference>
<feature type="domain" description="Peptidase S9 prolyl oligopeptidase catalytic" evidence="3">
    <location>
        <begin position="445"/>
        <end position="646"/>
    </location>
</feature>
<dbReference type="InterPro" id="IPR001375">
    <property type="entry name" value="Peptidase_S9_cat"/>
</dbReference>
<protein>
    <submittedName>
        <fullName evidence="4">Dipeptidyl aminopeptidase/acylaminoacyl peptidase</fullName>
    </submittedName>
</protein>
<keyword evidence="5" id="KW-1185">Reference proteome</keyword>
<keyword evidence="2" id="KW-0732">Signal</keyword>
<reference evidence="4 5" key="1">
    <citation type="submission" date="2018-10" db="EMBL/GenBank/DDBJ databases">
        <title>Genomic Encyclopedia of Type Strains, Phase IV (KMG-IV): sequencing the most valuable type-strain genomes for metagenomic binning, comparative biology and taxonomic classification.</title>
        <authorList>
            <person name="Goeker M."/>
        </authorList>
    </citation>
    <scope>NUCLEOTIDE SEQUENCE [LARGE SCALE GENOMIC DNA]</scope>
    <source>
        <strain evidence="4 5">DSM 22008</strain>
    </source>
</reference>
<dbReference type="EMBL" id="RBII01000001">
    <property type="protein sequence ID" value="RKQ70873.1"/>
    <property type="molecule type" value="Genomic_DNA"/>
</dbReference>
<dbReference type="GO" id="GO:0006508">
    <property type="term" value="P:proteolysis"/>
    <property type="evidence" value="ECO:0007669"/>
    <property type="project" value="InterPro"/>
</dbReference>
<proteinExistence type="predicted"/>
<feature type="chain" id="PRO_5019569969" evidence="2">
    <location>
        <begin position="24"/>
        <end position="651"/>
    </location>
</feature>
<dbReference type="InParanoid" id="A0A420WIP0"/>
<dbReference type="Pfam" id="PF00326">
    <property type="entry name" value="Peptidase_S9"/>
    <property type="match status" value="1"/>
</dbReference>
<keyword evidence="1" id="KW-0378">Hydrolase</keyword>
<dbReference type="SUPFAM" id="SSF82171">
    <property type="entry name" value="DPP6 N-terminal domain-like"/>
    <property type="match status" value="1"/>
</dbReference>
<accession>A0A420WIP0</accession>
<dbReference type="PANTHER" id="PTHR42776">
    <property type="entry name" value="SERINE PEPTIDASE S9 FAMILY MEMBER"/>
    <property type="match status" value="1"/>
</dbReference>
<organism evidence="4 5">
    <name type="scientific">Litorimonas taeanensis</name>
    <dbReference type="NCBI Taxonomy" id="568099"/>
    <lineage>
        <taxon>Bacteria</taxon>
        <taxon>Pseudomonadati</taxon>
        <taxon>Pseudomonadota</taxon>
        <taxon>Alphaproteobacteria</taxon>
        <taxon>Maricaulales</taxon>
        <taxon>Robiginitomaculaceae</taxon>
    </lineage>
</organism>
<dbReference type="PANTHER" id="PTHR42776:SF27">
    <property type="entry name" value="DIPEPTIDYL PEPTIDASE FAMILY MEMBER 6"/>
    <property type="match status" value="1"/>
</dbReference>
<dbReference type="GO" id="GO:0004177">
    <property type="term" value="F:aminopeptidase activity"/>
    <property type="evidence" value="ECO:0007669"/>
    <property type="project" value="UniProtKB-KW"/>
</dbReference>
<dbReference type="Gene3D" id="3.40.50.1820">
    <property type="entry name" value="alpha/beta hydrolase"/>
    <property type="match status" value="1"/>
</dbReference>
<dbReference type="GO" id="GO:0004252">
    <property type="term" value="F:serine-type endopeptidase activity"/>
    <property type="evidence" value="ECO:0007669"/>
    <property type="project" value="TreeGrafter"/>
</dbReference>
<evidence type="ECO:0000256" key="1">
    <source>
        <dbReference type="ARBA" id="ARBA00022801"/>
    </source>
</evidence>
<evidence type="ECO:0000313" key="4">
    <source>
        <dbReference type="EMBL" id="RKQ70873.1"/>
    </source>
</evidence>
<evidence type="ECO:0000256" key="2">
    <source>
        <dbReference type="SAM" id="SignalP"/>
    </source>
</evidence>
<dbReference type="AlphaFoldDB" id="A0A420WIP0"/>
<feature type="signal peptide" evidence="2">
    <location>
        <begin position="1"/>
        <end position="23"/>
    </location>
</feature>
<dbReference type="Proteomes" id="UP000282211">
    <property type="component" value="Unassembled WGS sequence"/>
</dbReference>
<dbReference type="RefSeq" id="WP_121098695.1">
    <property type="nucleotide sequence ID" value="NZ_RBII01000001.1"/>
</dbReference>
<name>A0A420WIP0_9PROT</name>
<keyword evidence="4" id="KW-0031">Aminopeptidase</keyword>